<gene>
    <name evidence="1" type="ORF">PGIGA_G00076010</name>
</gene>
<accession>A0ACC5X8P3</accession>
<dbReference type="Proteomes" id="UP000829447">
    <property type="component" value="Linkage Group LG16"/>
</dbReference>
<keyword evidence="2" id="KW-1185">Reference proteome</keyword>
<protein>
    <submittedName>
        <fullName evidence="1">Uncharacterized protein</fullName>
    </submittedName>
</protein>
<evidence type="ECO:0000313" key="2">
    <source>
        <dbReference type="Proteomes" id="UP000829447"/>
    </source>
</evidence>
<comment type="caution">
    <text evidence="1">The sequence shown here is derived from an EMBL/GenBank/DDBJ whole genome shotgun (WGS) entry which is preliminary data.</text>
</comment>
<evidence type="ECO:0000313" key="1">
    <source>
        <dbReference type="EMBL" id="MCI4387592.1"/>
    </source>
</evidence>
<sequence>MLTKRMAMRRMNEMCRRMALTLVFYVLLFHTCQGQNETTEAVNTHQTSAIVKPMSTQTFSGGATDPSITNPTNSPATEVNQVTDHPNPSTQDILTLSAGLQRDTAVTDEHTREILSTPVTTTSQSVVHNTAQHYLSESSDHHGVNHTGHDNQIQKGLITQ</sequence>
<reference evidence="1 2" key="1">
    <citation type="journal article" date="2022" name="bioRxiv">
        <title>An ancient truncated duplication of the anti-Mullerian hormone receptor type 2 gene is a potential conserved master sex determinant in the Pangasiidae catfish family.</title>
        <authorList>
            <person name="Wen M."/>
            <person name="Pan Q."/>
            <person name="Jouanno E."/>
            <person name="Montfort J."/>
            <person name="Zahm M."/>
            <person name="Cabau C."/>
            <person name="Klopp C."/>
            <person name="Iampietro C."/>
            <person name="Roques C."/>
            <person name="Bouchez O."/>
            <person name="Castinel A."/>
            <person name="Donnadieu C."/>
            <person name="Parrinello H."/>
            <person name="Poncet C."/>
            <person name="Belmonte E."/>
            <person name="Gautier V."/>
            <person name="Avarre J.-C."/>
            <person name="Dugue R."/>
            <person name="Gustiano R."/>
            <person name="Ha T.T.T."/>
            <person name="Campet M."/>
            <person name="Sriphairoj K."/>
            <person name="Ribolli J."/>
            <person name="de Almeida F.L."/>
            <person name="Desvignes T."/>
            <person name="Postlethwait J.H."/>
            <person name="Bucao C.F."/>
            <person name="Robinson-Rechavi M."/>
            <person name="Bobe J."/>
            <person name="Herpin A."/>
            <person name="Guiguen Y."/>
        </authorList>
    </citation>
    <scope>NUCLEOTIDE SEQUENCE [LARGE SCALE GENOMIC DNA]</scope>
    <source>
        <strain evidence="1">YG-Dec2019</strain>
    </source>
</reference>
<name>A0ACC5X8P3_PANGG</name>
<organism evidence="1 2">
    <name type="scientific">Pangasianodon gigas</name>
    <name type="common">Mekong giant catfish</name>
    <name type="synonym">Pangasius gigas</name>
    <dbReference type="NCBI Taxonomy" id="30993"/>
    <lineage>
        <taxon>Eukaryota</taxon>
        <taxon>Metazoa</taxon>
        <taxon>Chordata</taxon>
        <taxon>Craniata</taxon>
        <taxon>Vertebrata</taxon>
        <taxon>Euteleostomi</taxon>
        <taxon>Actinopterygii</taxon>
        <taxon>Neopterygii</taxon>
        <taxon>Teleostei</taxon>
        <taxon>Ostariophysi</taxon>
        <taxon>Siluriformes</taxon>
        <taxon>Pangasiidae</taxon>
        <taxon>Pangasianodon</taxon>
    </lineage>
</organism>
<proteinExistence type="predicted"/>
<dbReference type="EMBL" id="CM040469">
    <property type="protein sequence ID" value="MCI4387592.1"/>
    <property type="molecule type" value="Genomic_DNA"/>
</dbReference>